<gene>
    <name evidence="2" type="ORF">P3X46_003990</name>
</gene>
<dbReference type="EMBL" id="JARPOI010000003">
    <property type="protein sequence ID" value="KAJ9184243.1"/>
    <property type="molecule type" value="Genomic_DNA"/>
</dbReference>
<dbReference type="Proteomes" id="UP001174677">
    <property type="component" value="Chromosome 3"/>
</dbReference>
<accession>A0ABQ9MXN9</accession>
<organism evidence="2 3">
    <name type="scientific">Hevea brasiliensis</name>
    <name type="common">Para rubber tree</name>
    <name type="synonym">Siphonia brasiliensis</name>
    <dbReference type="NCBI Taxonomy" id="3981"/>
    <lineage>
        <taxon>Eukaryota</taxon>
        <taxon>Viridiplantae</taxon>
        <taxon>Streptophyta</taxon>
        <taxon>Embryophyta</taxon>
        <taxon>Tracheophyta</taxon>
        <taxon>Spermatophyta</taxon>
        <taxon>Magnoliopsida</taxon>
        <taxon>eudicotyledons</taxon>
        <taxon>Gunneridae</taxon>
        <taxon>Pentapetalae</taxon>
        <taxon>rosids</taxon>
        <taxon>fabids</taxon>
        <taxon>Malpighiales</taxon>
        <taxon>Euphorbiaceae</taxon>
        <taxon>Crotonoideae</taxon>
        <taxon>Micrandreae</taxon>
        <taxon>Hevea</taxon>
    </lineage>
</organism>
<evidence type="ECO:0000313" key="3">
    <source>
        <dbReference type="Proteomes" id="UP001174677"/>
    </source>
</evidence>
<name>A0ABQ9MXN9_HEVBR</name>
<protein>
    <submittedName>
        <fullName evidence="2">Uncharacterized protein</fullName>
    </submittedName>
</protein>
<evidence type="ECO:0000256" key="1">
    <source>
        <dbReference type="SAM" id="MobiDB-lite"/>
    </source>
</evidence>
<feature type="region of interest" description="Disordered" evidence="1">
    <location>
        <begin position="41"/>
        <end position="61"/>
    </location>
</feature>
<sequence>MRSSSGTYSWFVAAREGTLKEKPRPERMEWVRERIKDSMADWTESRERSVTSRHAEERERSERVKGLEEVEEEEEVDFKRECRDSRITESGFRRFLKGSWSWSEEEDSGSARRRFLALVVSAISGSWEEAGNGTVPDPLC</sequence>
<keyword evidence="3" id="KW-1185">Reference proteome</keyword>
<reference evidence="2" key="1">
    <citation type="journal article" date="2023" name="Plant Biotechnol. J.">
        <title>Chromosome-level wild Hevea brasiliensis genome provides new tools for genomic-assisted breeding and valuable loci to elevate rubber yield.</title>
        <authorList>
            <person name="Cheng H."/>
            <person name="Song X."/>
            <person name="Hu Y."/>
            <person name="Wu T."/>
            <person name="Yang Q."/>
            <person name="An Z."/>
            <person name="Feng S."/>
            <person name="Deng Z."/>
            <person name="Wu W."/>
            <person name="Zeng X."/>
            <person name="Tu M."/>
            <person name="Wang X."/>
            <person name="Huang H."/>
        </authorList>
    </citation>
    <scope>NUCLEOTIDE SEQUENCE</scope>
    <source>
        <strain evidence="2">MT/VB/25A 57/8</strain>
    </source>
</reference>
<proteinExistence type="predicted"/>
<comment type="caution">
    <text evidence="2">The sequence shown here is derived from an EMBL/GenBank/DDBJ whole genome shotgun (WGS) entry which is preliminary data.</text>
</comment>
<evidence type="ECO:0000313" key="2">
    <source>
        <dbReference type="EMBL" id="KAJ9184243.1"/>
    </source>
</evidence>